<dbReference type="PANTHER" id="PTHR21588">
    <property type="entry name" value="COILED-COIL-HELIX-COILED-COIL-HELIX DOMAIN CONTAINING 6"/>
    <property type="match status" value="1"/>
</dbReference>
<accession>Q4STR1</accession>
<feature type="region of interest" description="Disordered" evidence="1">
    <location>
        <begin position="28"/>
        <end position="129"/>
    </location>
</feature>
<evidence type="ECO:0000313" key="2">
    <source>
        <dbReference type="EMBL" id="CAF95971.1"/>
    </source>
</evidence>
<feature type="compositionally biased region" description="Pro residues" evidence="1">
    <location>
        <begin position="48"/>
        <end position="59"/>
    </location>
</feature>
<feature type="region of interest" description="Disordered" evidence="1">
    <location>
        <begin position="1"/>
        <end position="20"/>
    </location>
</feature>
<dbReference type="GO" id="GO:0007007">
    <property type="term" value="P:inner mitochondrial membrane organization"/>
    <property type="evidence" value="ECO:0007669"/>
    <property type="project" value="TreeGrafter"/>
</dbReference>
<reference evidence="2" key="2">
    <citation type="submission" date="2004-02" db="EMBL/GenBank/DDBJ databases">
        <authorList>
            <consortium name="Genoscope"/>
            <consortium name="Whitehead Institute Centre for Genome Research"/>
        </authorList>
    </citation>
    <scope>NUCLEOTIDE SEQUENCE</scope>
</reference>
<protein>
    <submittedName>
        <fullName evidence="2">Chromosome undetermined SCAF14123, whole genome shotgun sequence</fullName>
    </submittedName>
</protein>
<dbReference type="PANTHER" id="PTHR21588:SF23">
    <property type="entry name" value="MICOS COMPLEX SUBUNIT MIC19 ISOFORM X1"/>
    <property type="match status" value="1"/>
</dbReference>
<dbReference type="OrthoDB" id="9944291at2759"/>
<reference evidence="2" key="1">
    <citation type="journal article" date="2004" name="Nature">
        <title>Genome duplication in the teleost fish Tetraodon nigroviridis reveals the early vertebrate proto-karyotype.</title>
        <authorList>
            <person name="Jaillon O."/>
            <person name="Aury J.-M."/>
            <person name="Brunet F."/>
            <person name="Petit J.-L."/>
            <person name="Stange-Thomann N."/>
            <person name="Mauceli E."/>
            <person name="Bouneau L."/>
            <person name="Fischer C."/>
            <person name="Ozouf-Costaz C."/>
            <person name="Bernot A."/>
            <person name="Nicaud S."/>
            <person name="Jaffe D."/>
            <person name="Fisher S."/>
            <person name="Lutfalla G."/>
            <person name="Dossat C."/>
            <person name="Segurens B."/>
            <person name="Dasilva C."/>
            <person name="Salanoubat M."/>
            <person name="Levy M."/>
            <person name="Boudet N."/>
            <person name="Castellano S."/>
            <person name="Anthouard V."/>
            <person name="Jubin C."/>
            <person name="Castelli V."/>
            <person name="Katinka M."/>
            <person name="Vacherie B."/>
            <person name="Biemont C."/>
            <person name="Skalli Z."/>
            <person name="Cattolico L."/>
            <person name="Poulain J."/>
            <person name="De Berardinis V."/>
            <person name="Cruaud C."/>
            <person name="Duprat S."/>
            <person name="Brottier P."/>
            <person name="Coutanceau J.-P."/>
            <person name="Gouzy J."/>
            <person name="Parra G."/>
            <person name="Lardier G."/>
            <person name="Chapple C."/>
            <person name="McKernan K.J."/>
            <person name="McEwan P."/>
            <person name="Bosak S."/>
            <person name="Kellis M."/>
            <person name="Volff J.-N."/>
            <person name="Guigo R."/>
            <person name="Zody M.C."/>
            <person name="Mesirov J."/>
            <person name="Lindblad-Toh K."/>
            <person name="Birren B."/>
            <person name="Nusbaum C."/>
            <person name="Kahn D."/>
            <person name="Robinson-Rechavi M."/>
            <person name="Laudet V."/>
            <person name="Schachter V."/>
            <person name="Quetier F."/>
            <person name="Saurin W."/>
            <person name="Scarpelli C."/>
            <person name="Wincker P."/>
            <person name="Lander E.S."/>
            <person name="Weissenbach J."/>
            <person name="Roest Crollius H."/>
        </authorList>
    </citation>
    <scope>NUCLEOTIDE SEQUENCE [LARGE SCALE GENOMIC DNA]</scope>
</reference>
<dbReference type="EMBL" id="CAAE01014123">
    <property type="protein sequence ID" value="CAF95971.1"/>
    <property type="molecule type" value="Genomic_DNA"/>
</dbReference>
<proteinExistence type="predicted"/>
<dbReference type="PRINTS" id="PR01217">
    <property type="entry name" value="PRICHEXTENSN"/>
</dbReference>
<dbReference type="GO" id="GO:0061617">
    <property type="term" value="C:MICOS complex"/>
    <property type="evidence" value="ECO:0007669"/>
    <property type="project" value="TreeGrafter"/>
</dbReference>
<feature type="compositionally biased region" description="Pro residues" evidence="1">
    <location>
        <begin position="69"/>
        <end position="95"/>
    </location>
</feature>
<sequence length="129" mass="13439">MGANNSTHRVSFESDGNDNITVVKGIRLSENVINRMRESASPPRKPAHVPPPPPPPLRPVPSLFDPVTSLPPPSPIVEPAASPSPAPPTEQPPVEPVCSSPVAEPAVASEPRSVPPPPPAPAGELEMNL</sequence>
<dbReference type="KEGG" id="tng:GSTEN00012821G001"/>
<organism evidence="2">
    <name type="scientific">Tetraodon nigroviridis</name>
    <name type="common">Spotted green pufferfish</name>
    <name type="synonym">Chelonodon nigroviridis</name>
    <dbReference type="NCBI Taxonomy" id="99883"/>
    <lineage>
        <taxon>Eukaryota</taxon>
        <taxon>Metazoa</taxon>
        <taxon>Chordata</taxon>
        <taxon>Craniata</taxon>
        <taxon>Vertebrata</taxon>
        <taxon>Euteleostomi</taxon>
        <taxon>Actinopterygii</taxon>
        <taxon>Neopterygii</taxon>
        <taxon>Teleostei</taxon>
        <taxon>Neoteleostei</taxon>
        <taxon>Acanthomorphata</taxon>
        <taxon>Eupercaria</taxon>
        <taxon>Tetraodontiformes</taxon>
        <taxon>Tetradontoidea</taxon>
        <taxon>Tetraodontidae</taxon>
        <taxon>Tetraodon</taxon>
    </lineage>
</organism>
<name>Q4STR1_TETNG</name>
<dbReference type="InterPro" id="IPR052632">
    <property type="entry name" value="MICOS_subunit_Mic19"/>
</dbReference>
<evidence type="ECO:0000256" key="1">
    <source>
        <dbReference type="SAM" id="MobiDB-lite"/>
    </source>
</evidence>
<gene>
    <name evidence="2" type="ORF">GSTENG00012821001</name>
</gene>
<dbReference type="AlphaFoldDB" id="Q4STR1"/>